<keyword evidence="2" id="KW-1185">Reference proteome</keyword>
<gene>
    <name evidence="1" type="ORF">BV25DRAFT_1057372</name>
</gene>
<dbReference type="Proteomes" id="UP000814140">
    <property type="component" value="Unassembled WGS sequence"/>
</dbReference>
<accession>A0ACB8SUP5</accession>
<proteinExistence type="predicted"/>
<comment type="caution">
    <text evidence="1">The sequence shown here is derived from an EMBL/GenBank/DDBJ whole genome shotgun (WGS) entry which is preliminary data.</text>
</comment>
<organism evidence="1 2">
    <name type="scientific">Artomyces pyxidatus</name>
    <dbReference type="NCBI Taxonomy" id="48021"/>
    <lineage>
        <taxon>Eukaryota</taxon>
        <taxon>Fungi</taxon>
        <taxon>Dikarya</taxon>
        <taxon>Basidiomycota</taxon>
        <taxon>Agaricomycotina</taxon>
        <taxon>Agaricomycetes</taxon>
        <taxon>Russulales</taxon>
        <taxon>Auriscalpiaceae</taxon>
        <taxon>Artomyces</taxon>
    </lineage>
</organism>
<dbReference type="EMBL" id="MU277225">
    <property type="protein sequence ID" value="KAI0059606.1"/>
    <property type="molecule type" value="Genomic_DNA"/>
</dbReference>
<reference evidence="1" key="2">
    <citation type="journal article" date="2022" name="New Phytol.">
        <title>Evolutionary transition to the ectomycorrhizal habit in the genomes of a hyperdiverse lineage of mushroom-forming fungi.</title>
        <authorList>
            <person name="Looney B."/>
            <person name="Miyauchi S."/>
            <person name="Morin E."/>
            <person name="Drula E."/>
            <person name="Courty P.E."/>
            <person name="Kohler A."/>
            <person name="Kuo A."/>
            <person name="LaButti K."/>
            <person name="Pangilinan J."/>
            <person name="Lipzen A."/>
            <person name="Riley R."/>
            <person name="Andreopoulos W."/>
            <person name="He G."/>
            <person name="Johnson J."/>
            <person name="Nolan M."/>
            <person name="Tritt A."/>
            <person name="Barry K.W."/>
            <person name="Grigoriev I.V."/>
            <person name="Nagy L.G."/>
            <person name="Hibbett D."/>
            <person name="Henrissat B."/>
            <person name="Matheny P.B."/>
            <person name="Labbe J."/>
            <person name="Martin F.M."/>
        </authorList>
    </citation>
    <scope>NUCLEOTIDE SEQUENCE</scope>
    <source>
        <strain evidence="1">HHB10654</strain>
    </source>
</reference>
<evidence type="ECO:0000313" key="1">
    <source>
        <dbReference type="EMBL" id="KAI0059606.1"/>
    </source>
</evidence>
<sequence length="151" mass="16148">MEVIPVRAPKGRPCRVPSNSLQQSPAVVGYRLGGGLSHGDPTGWSLAWSPPAFCQVRSAAVSFFPGPTDTMVYIACLILSVVPHIRHLQIPCSPTPFPVQPSQQPLLSCTLVPLPSSETIPPSTMVLRPPKNKNSAFPSLLLSTRLFGLAN</sequence>
<name>A0ACB8SUP5_9AGAM</name>
<reference evidence="1" key="1">
    <citation type="submission" date="2021-03" db="EMBL/GenBank/DDBJ databases">
        <authorList>
            <consortium name="DOE Joint Genome Institute"/>
            <person name="Ahrendt S."/>
            <person name="Looney B.P."/>
            <person name="Miyauchi S."/>
            <person name="Morin E."/>
            <person name="Drula E."/>
            <person name="Courty P.E."/>
            <person name="Chicoki N."/>
            <person name="Fauchery L."/>
            <person name="Kohler A."/>
            <person name="Kuo A."/>
            <person name="Labutti K."/>
            <person name="Pangilinan J."/>
            <person name="Lipzen A."/>
            <person name="Riley R."/>
            <person name="Andreopoulos W."/>
            <person name="He G."/>
            <person name="Johnson J."/>
            <person name="Barry K.W."/>
            <person name="Grigoriev I.V."/>
            <person name="Nagy L."/>
            <person name="Hibbett D."/>
            <person name="Henrissat B."/>
            <person name="Matheny P.B."/>
            <person name="Labbe J."/>
            <person name="Martin F."/>
        </authorList>
    </citation>
    <scope>NUCLEOTIDE SEQUENCE</scope>
    <source>
        <strain evidence="1">HHB10654</strain>
    </source>
</reference>
<protein>
    <submittedName>
        <fullName evidence="1">Uncharacterized protein</fullName>
    </submittedName>
</protein>
<evidence type="ECO:0000313" key="2">
    <source>
        <dbReference type="Proteomes" id="UP000814140"/>
    </source>
</evidence>